<keyword evidence="3" id="KW-1185">Reference proteome</keyword>
<dbReference type="AlphaFoldDB" id="A0AAD9R709"/>
<comment type="caution">
    <text evidence="2">The sequence shown here is derived from an EMBL/GenBank/DDBJ whole genome shotgun (WGS) entry which is preliminary data.</text>
</comment>
<evidence type="ECO:0000313" key="3">
    <source>
        <dbReference type="Proteomes" id="UP001249851"/>
    </source>
</evidence>
<evidence type="ECO:0008006" key="4">
    <source>
        <dbReference type="Google" id="ProtNLM"/>
    </source>
</evidence>
<feature type="compositionally biased region" description="Polar residues" evidence="1">
    <location>
        <begin position="41"/>
        <end position="60"/>
    </location>
</feature>
<feature type="compositionally biased region" description="Basic residues" evidence="1">
    <location>
        <begin position="171"/>
        <end position="184"/>
    </location>
</feature>
<name>A0AAD9R709_ACRCE</name>
<evidence type="ECO:0000313" key="2">
    <source>
        <dbReference type="EMBL" id="KAK2574312.1"/>
    </source>
</evidence>
<evidence type="ECO:0000256" key="1">
    <source>
        <dbReference type="SAM" id="MobiDB-lite"/>
    </source>
</evidence>
<organism evidence="2 3">
    <name type="scientific">Acropora cervicornis</name>
    <name type="common">Staghorn coral</name>
    <dbReference type="NCBI Taxonomy" id="6130"/>
    <lineage>
        <taxon>Eukaryota</taxon>
        <taxon>Metazoa</taxon>
        <taxon>Cnidaria</taxon>
        <taxon>Anthozoa</taxon>
        <taxon>Hexacorallia</taxon>
        <taxon>Scleractinia</taxon>
        <taxon>Astrocoeniina</taxon>
        <taxon>Acroporidae</taxon>
        <taxon>Acropora</taxon>
    </lineage>
</organism>
<reference evidence="2" key="2">
    <citation type="journal article" date="2023" name="Science">
        <title>Genomic signatures of disease resistance in endangered staghorn corals.</title>
        <authorList>
            <person name="Vollmer S.V."/>
            <person name="Selwyn J.D."/>
            <person name="Despard B.A."/>
            <person name="Roesel C.L."/>
        </authorList>
    </citation>
    <scope>NUCLEOTIDE SEQUENCE</scope>
    <source>
        <strain evidence="2">K2</strain>
    </source>
</reference>
<sequence length="184" mass="20282">MASSSESSDESLEKFAGIAEIVDSETIGASRRSENVPGNCGISSKTSLSSQIDEHSQNGSLNNLCESSGIKLLLTSRKRLSGNFIEEVSCHTVKQKNKKLNSSSSGSDTDEEELSRFAEAAVSGHFIMQNSSCQSKEEEESKNVVKTNVETKKQKKERKKELSDGDELQTKKKHKKLKKEKHKT</sequence>
<dbReference type="Proteomes" id="UP001249851">
    <property type="component" value="Unassembled WGS sequence"/>
</dbReference>
<proteinExistence type="predicted"/>
<feature type="region of interest" description="Disordered" evidence="1">
    <location>
        <begin position="26"/>
        <end position="60"/>
    </location>
</feature>
<protein>
    <recommendedName>
        <fullName evidence="4">Protein CUSTOS</fullName>
    </recommendedName>
</protein>
<gene>
    <name evidence="2" type="ORF">P5673_000460</name>
</gene>
<dbReference type="EMBL" id="JARQWQ010000001">
    <property type="protein sequence ID" value="KAK2574312.1"/>
    <property type="molecule type" value="Genomic_DNA"/>
</dbReference>
<accession>A0AAD9R709</accession>
<feature type="region of interest" description="Disordered" evidence="1">
    <location>
        <begin position="92"/>
        <end position="117"/>
    </location>
</feature>
<reference evidence="2" key="1">
    <citation type="journal article" date="2023" name="G3 (Bethesda)">
        <title>Whole genome assembly and annotation of the endangered Caribbean coral Acropora cervicornis.</title>
        <authorList>
            <person name="Selwyn J.D."/>
            <person name="Vollmer S.V."/>
        </authorList>
    </citation>
    <scope>NUCLEOTIDE SEQUENCE</scope>
    <source>
        <strain evidence="2">K2</strain>
    </source>
</reference>
<feature type="region of interest" description="Disordered" evidence="1">
    <location>
        <begin position="129"/>
        <end position="184"/>
    </location>
</feature>